<dbReference type="Proteomes" id="UP000887226">
    <property type="component" value="Unassembled WGS sequence"/>
</dbReference>
<feature type="compositionally biased region" description="Basic and acidic residues" evidence="1">
    <location>
        <begin position="43"/>
        <end position="66"/>
    </location>
</feature>
<evidence type="ECO:0000313" key="2">
    <source>
        <dbReference type="EMBL" id="KAG9244090.1"/>
    </source>
</evidence>
<evidence type="ECO:0000313" key="3">
    <source>
        <dbReference type="Proteomes" id="UP000887226"/>
    </source>
</evidence>
<organism evidence="2 3">
    <name type="scientific">Calycina marina</name>
    <dbReference type="NCBI Taxonomy" id="1763456"/>
    <lineage>
        <taxon>Eukaryota</taxon>
        <taxon>Fungi</taxon>
        <taxon>Dikarya</taxon>
        <taxon>Ascomycota</taxon>
        <taxon>Pezizomycotina</taxon>
        <taxon>Leotiomycetes</taxon>
        <taxon>Helotiales</taxon>
        <taxon>Pezizellaceae</taxon>
        <taxon>Calycina</taxon>
    </lineage>
</organism>
<proteinExistence type="predicted"/>
<accession>A0A9P7Z2C6</accession>
<sequence length="224" mass="24700">MCDRRDCRYGGFGHGVLQEDGGGEQHTLLAPAVTVASAIDGSAHGEKRGSDESKATKTDDVKKEKTQASSESSFYMNVRLKMSHKIKQEPGLHGEVAEKVNVTQDATKSMHNESQHGEMPPFLAAMILQLQVLSRRGRPDLSTTAVSQSIVTQIMHILKFIHDLGPVTVLKLSNGQQTIIQCETILLLTRSSRQLSNRTDPHILLPSMTVLDRSNQFKLDWTGL</sequence>
<dbReference type="EMBL" id="MU253930">
    <property type="protein sequence ID" value="KAG9244090.1"/>
    <property type="molecule type" value="Genomic_DNA"/>
</dbReference>
<protein>
    <submittedName>
        <fullName evidence="2">Uncharacterized protein</fullName>
    </submittedName>
</protein>
<reference evidence="2" key="1">
    <citation type="journal article" date="2021" name="IMA Fungus">
        <title>Genomic characterization of three marine fungi, including Emericellopsis atlantica sp. nov. with signatures of a generalist lifestyle and marine biomass degradation.</title>
        <authorList>
            <person name="Hagestad O.C."/>
            <person name="Hou L."/>
            <person name="Andersen J.H."/>
            <person name="Hansen E.H."/>
            <person name="Altermark B."/>
            <person name="Li C."/>
            <person name="Kuhnert E."/>
            <person name="Cox R.J."/>
            <person name="Crous P.W."/>
            <person name="Spatafora J.W."/>
            <person name="Lail K."/>
            <person name="Amirebrahimi M."/>
            <person name="Lipzen A."/>
            <person name="Pangilinan J."/>
            <person name="Andreopoulos W."/>
            <person name="Hayes R.D."/>
            <person name="Ng V."/>
            <person name="Grigoriev I.V."/>
            <person name="Jackson S.A."/>
            <person name="Sutton T.D.S."/>
            <person name="Dobson A.D.W."/>
            <person name="Rama T."/>
        </authorList>
    </citation>
    <scope>NUCLEOTIDE SEQUENCE</scope>
    <source>
        <strain evidence="2">TRa3180A</strain>
    </source>
</reference>
<name>A0A9P7Z2C6_9HELO</name>
<keyword evidence="3" id="KW-1185">Reference proteome</keyword>
<feature type="region of interest" description="Disordered" evidence="1">
    <location>
        <begin position="41"/>
        <end position="70"/>
    </location>
</feature>
<evidence type="ECO:0000256" key="1">
    <source>
        <dbReference type="SAM" id="MobiDB-lite"/>
    </source>
</evidence>
<comment type="caution">
    <text evidence="2">The sequence shown here is derived from an EMBL/GenBank/DDBJ whole genome shotgun (WGS) entry which is preliminary data.</text>
</comment>
<dbReference type="AlphaFoldDB" id="A0A9P7Z2C6"/>
<gene>
    <name evidence="2" type="ORF">BJ878DRAFT_86592</name>
</gene>